<evidence type="ECO:0000313" key="2">
    <source>
        <dbReference type="Proteomes" id="UP000001558"/>
    </source>
</evidence>
<dbReference type="eggNOG" id="ENOG502Z9K9">
    <property type="taxonomic scope" value="Bacteria"/>
</dbReference>
<reference evidence="1 2" key="1">
    <citation type="submission" date="2007-03" db="EMBL/GenBank/DDBJ databases">
        <title>Complete sequence of Shewanella loihica PV-4.</title>
        <authorList>
            <consortium name="US DOE Joint Genome Institute"/>
            <person name="Copeland A."/>
            <person name="Lucas S."/>
            <person name="Lapidus A."/>
            <person name="Barry K."/>
            <person name="Detter J.C."/>
            <person name="Glavina del Rio T."/>
            <person name="Hammon N."/>
            <person name="Israni S."/>
            <person name="Dalin E."/>
            <person name="Tice H."/>
            <person name="Pitluck S."/>
            <person name="Chain P."/>
            <person name="Malfatti S."/>
            <person name="Shin M."/>
            <person name="Vergez L."/>
            <person name="Schmutz J."/>
            <person name="Larimer F."/>
            <person name="Land M."/>
            <person name="Hauser L."/>
            <person name="Kyrpides N."/>
            <person name="Mikhailova N."/>
            <person name="Romine M.F."/>
            <person name="Serres G."/>
            <person name="Fredrickson J."/>
            <person name="Tiedje J."/>
            <person name="Richardson P."/>
        </authorList>
    </citation>
    <scope>NUCLEOTIDE SEQUENCE [LARGE SCALE GENOMIC DNA]</scope>
    <source>
        <strain evidence="2">ATCC BAA-1088 / PV-4</strain>
    </source>
</reference>
<dbReference type="KEGG" id="slo:Shew_2746"/>
<name>A3QGL4_SHELP</name>
<keyword evidence="2" id="KW-1185">Reference proteome</keyword>
<gene>
    <name evidence="1" type="ordered locus">Shew_2746</name>
</gene>
<accession>A3QGL4</accession>
<dbReference type="AlphaFoldDB" id="A3QGL4"/>
<protein>
    <submittedName>
        <fullName evidence="1">Uncharacterized protein</fullName>
    </submittedName>
</protein>
<sequence length="226" mass="26214">MPYDYNVNGQGGIWGSFVSEFTRELLNTINGLASQINSLNIWLNVLNSKPDDEQFPLRYEFTRLPLNYCLHKPREFRERLIFCLSHLCHQADTHTQPGYRDRLEPDHRIGIDTLRRVASPWASALNALEAISQISSSNFDQSTGQFRNRTQHRIPPSLEYGHTNLVTRNQTPSGEVSYSFGFSEPITTEAALPLLIEQWELMRSGFERYWQVVEEQNLTIQQRRAQ</sequence>
<dbReference type="HOGENOM" id="CLU_1101846_0_0_6"/>
<proteinExistence type="predicted"/>
<evidence type="ECO:0000313" key="1">
    <source>
        <dbReference type="EMBL" id="ABO24612.1"/>
    </source>
</evidence>
<organism evidence="1 2">
    <name type="scientific">Shewanella loihica (strain ATCC BAA-1088 / PV-4)</name>
    <dbReference type="NCBI Taxonomy" id="323850"/>
    <lineage>
        <taxon>Bacteria</taxon>
        <taxon>Pseudomonadati</taxon>
        <taxon>Pseudomonadota</taxon>
        <taxon>Gammaproteobacteria</taxon>
        <taxon>Alteromonadales</taxon>
        <taxon>Shewanellaceae</taxon>
        <taxon>Shewanella</taxon>
    </lineage>
</organism>
<dbReference type="Proteomes" id="UP000001558">
    <property type="component" value="Chromosome"/>
</dbReference>
<dbReference type="EMBL" id="CP000606">
    <property type="protein sequence ID" value="ABO24612.1"/>
    <property type="molecule type" value="Genomic_DNA"/>
</dbReference>